<dbReference type="Pfam" id="PF01553">
    <property type="entry name" value="Acyltransferase"/>
    <property type="match status" value="1"/>
</dbReference>
<evidence type="ECO:0000313" key="6">
    <source>
        <dbReference type="Proteomes" id="UP000282515"/>
    </source>
</evidence>
<reference evidence="5 6" key="1">
    <citation type="submission" date="2018-10" db="EMBL/GenBank/DDBJ databases">
        <title>Aeromicrobium sp. 9W16Y-2 whole genome shotgun sequence.</title>
        <authorList>
            <person name="Li F."/>
        </authorList>
    </citation>
    <scope>NUCLEOTIDE SEQUENCE [LARGE SCALE GENOMIC DNA]</scope>
    <source>
        <strain evidence="5 6">9W16Y-2</strain>
    </source>
</reference>
<dbReference type="PANTHER" id="PTHR10434:SF55">
    <property type="entry name" value="POSSIBLE ACYLTRANSFERASE"/>
    <property type="match status" value="1"/>
</dbReference>
<dbReference type="CDD" id="cd07989">
    <property type="entry name" value="LPLAT_AGPAT-like"/>
    <property type="match status" value="1"/>
</dbReference>
<dbReference type="SMART" id="SM00563">
    <property type="entry name" value="PlsC"/>
    <property type="match status" value="1"/>
</dbReference>
<dbReference type="GO" id="GO:0006654">
    <property type="term" value="P:phosphatidic acid biosynthetic process"/>
    <property type="evidence" value="ECO:0007669"/>
    <property type="project" value="TreeGrafter"/>
</dbReference>
<dbReference type="OrthoDB" id="9806008at2"/>
<gene>
    <name evidence="5" type="ORF">D9V41_06135</name>
</gene>
<sequence>MPARPMSRTMRVIIWVLRPLLMVLTRRDWQGAEKLPEPGYILAVNHLSWTDPVLIGHWMVDHGIPPRFLAKDPLFAVPGLGAILRATQQIPVYRGTAGAAQSLSAAIDAVDEGGILTIYPEGTMTRDPAAWPMSGRTGAVRIAHATGRPLVPVAQWGPQEILWPYAKRPRFFPRATIHVRVGDPLDLTDLGEHPTEAQIVAATERLMDAITDLQADIRGEQPTTPRIDIHKLGAPRTSYRPEEER</sequence>
<organism evidence="5 6">
    <name type="scientific">Aeromicrobium phragmitis</name>
    <dbReference type="NCBI Taxonomy" id="2478914"/>
    <lineage>
        <taxon>Bacteria</taxon>
        <taxon>Bacillati</taxon>
        <taxon>Actinomycetota</taxon>
        <taxon>Actinomycetes</taxon>
        <taxon>Propionibacteriales</taxon>
        <taxon>Nocardioidaceae</taxon>
        <taxon>Aeromicrobium</taxon>
    </lineage>
</organism>
<protein>
    <submittedName>
        <fullName evidence="5">1-acyl-sn-glycerol-3-phosphate acyltransferase</fullName>
    </submittedName>
</protein>
<proteinExistence type="predicted"/>
<evidence type="ECO:0000256" key="3">
    <source>
        <dbReference type="SAM" id="MobiDB-lite"/>
    </source>
</evidence>
<dbReference type="EMBL" id="RDBF01000003">
    <property type="protein sequence ID" value="RLV56641.1"/>
    <property type="molecule type" value="Genomic_DNA"/>
</dbReference>
<comment type="caution">
    <text evidence="5">The sequence shown here is derived from an EMBL/GenBank/DDBJ whole genome shotgun (WGS) entry which is preliminary data.</text>
</comment>
<dbReference type="Proteomes" id="UP000282515">
    <property type="component" value="Unassembled WGS sequence"/>
</dbReference>
<evidence type="ECO:0000313" key="5">
    <source>
        <dbReference type="EMBL" id="RLV56641.1"/>
    </source>
</evidence>
<dbReference type="GO" id="GO:0005886">
    <property type="term" value="C:plasma membrane"/>
    <property type="evidence" value="ECO:0007669"/>
    <property type="project" value="TreeGrafter"/>
</dbReference>
<evidence type="ECO:0000256" key="2">
    <source>
        <dbReference type="ARBA" id="ARBA00023315"/>
    </source>
</evidence>
<feature type="domain" description="Phospholipid/glycerol acyltransferase" evidence="4">
    <location>
        <begin position="40"/>
        <end position="158"/>
    </location>
</feature>
<dbReference type="InterPro" id="IPR002123">
    <property type="entry name" value="Plipid/glycerol_acylTrfase"/>
</dbReference>
<keyword evidence="6" id="KW-1185">Reference proteome</keyword>
<dbReference type="PANTHER" id="PTHR10434">
    <property type="entry name" value="1-ACYL-SN-GLYCEROL-3-PHOSPHATE ACYLTRANSFERASE"/>
    <property type="match status" value="1"/>
</dbReference>
<accession>A0A3L8PMW0</accession>
<feature type="region of interest" description="Disordered" evidence="3">
    <location>
        <begin position="219"/>
        <end position="245"/>
    </location>
</feature>
<dbReference type="SUPFAM" id="SSF69593">
    <property type="entry name" value="Glycerol-3-phosphate (1)-acyltransferase"/>
    <property type="match status" value="1"/>
</dbReference>
<name>A0A3L8PMW0_9ACTN</name>
<dbReference type="RefSeq" id="WP_121793646.1">
    <property type="nucleotide sequence ID" value="NZ_RDBF01000003.1"/>
</dbReference>
<dbReference type="GO" id="GO:0003841">
    <property type="term" value="F:1-acylglycerol-3-phosphate O-acyltransferase activity"/>
    <property type="evidence" value="ECO:0007669"/>
    <property type="project" value="TreeGrafter"/>
</dbReference>
<evidence type="ECO:0000259" key="4">
    <source>
        <dbReference type="SMART" id="SM00563"/>
    </source>
</evidence>
<keyword evidence="2 5" id="KW-0012">Acyltransferase</keyword>
<dbReference type="AlphaFoldDB" id="A0A3L8PMW0"/>
<keyword evidence="1 5" id="KW-0808">Transferase</keyword>
<evidence type="ECO:0000256" key="1">
    <source>
        <dbReference type="ARBA" id="ARBA00022679"/>
    </source>
</evidence>